<feature type="domain" description="ABC transporter" evidence="5">
    <location>
        <begin position="6"/>
        <end position="235"/>
    </location>
</feature>
<dbReference type="Proteomes" id="UP000031980">
    <property type="component" value="Unassembled WGS sequence"/>
</dbReference>
<comment type="caution">
    <text evidence="6">The sequence shown here is derived from an EMBL/GenBank/DDBJ whole genome shotgun (WGS) entry which is preliminary data.</text>
</comment>
<accession>A0A0C3R1U8</accession>
<evidence type="ECO:0000313" key="8">
    <source>
        <dbReference type="Proteomes" id="UP000031937"/>
    </source>
</evidence>
<dbReference type="PANTHER" id="PTHR43335">
    <property type="entry name" value="ABC TRANSPORTER, ATP-BINDING PROTEIN"/>
    <property type="match status" value="1"/>
</dbReference>
<evidence type="ECO:0000313" key="7">
    <source>
        <dbReference type="EMBL" id="KIO45120.1"/>
    </source>
</evidence>
<proteinExistence type="inferred from homology"/>
<keyword evidence="3" id="KW-0547">Nucleotide-binding</keyword>
<gene>
    <name evidence="6" type="ORF">BA92_12855</name>
    <name evidence="7" type="ORF">IE90_06695</name>
</gene>
<keyword evidence="9" id="KW-1185">Reference proteome</keyword>
<dbReference type="Proteomes" id="UP000031937">
    <property type="component" value="Unassembled WGS sequence"/>
</dbReference>
<evidence type="ECO:0000313" key="9">
    <source>
        <dbReference type="Proteomes" id="UP000031980"/>
    </source>
</evidence>
<protein>
    <submittedName>
        <fullName evidence="6">Multidrug ABC transporter ATP-binding protein</fullName>
    </submittedName>
</protein>
<dbReference type="InterPro" id="IPR003439">
    <property type="entry name" value="ABC_transporter-like_ATP-bd"/>
</dbReference>
<keyword evidence="2" id="KW-0813">Transport</keyword>
<evidence type="ECO:0000256" key="2">
    <source>
        <dbReference type="ARBA" id="ARBA00022448"/>
    </source>
</evidence>
<evidence type="ECO:0000313" key="6">
    <source>
        <dbReference type="EMBL" id="KIO42760.1"/>
    </source>
</evidence>
<evidence type="ECO:0000256" key="1">
    <source>
        <dbReference type="ARBA" id="ARBA00005417"/>
    </source>
</evidence>
<dbReference type="SMART" id="SM00382">
    <property type="entry name" value="AAA"/>
    <property type="match status" value="1"/>
</dbReference>
<evidence type="ECO:0000256" key="4">
    <source>
        <dbReference type="ARBA" id="ARBA00022840"/>
    </source>
</evidence>
<comment type="similarity">
    <text evidence="1">Belongs to the ABC transporter superfamily.</text>
</comment>
<reference evidence="7 8" key="2">
    <citation type="submission" date="2014-07" db="EMBL/GenBank/DDBJ databases">
        <title>Porphyromonadaceae bacterium OUH 334697 = ATCC BAA-2682 = DSM 28341 draft genome.</title>
        <authorList>
            <person name="Sydenham T.V."/>
            <person name="Hasman H."/>
            <person name="Justesen U.S."/>
        </authorList>
    </citation>
    <scope>NUCLEOTIDE SEQUENCE [LARGE SCALE GENOMIC DNA]</scope>
    <source>
        <strain evidence="7 8">OUH 334697</strain>
    </source>
</reference>
<dbReference type="InterPro" id="IPR003593">
    <property type="entry name" value="AAA+_ATPase"/>
</dbReference>
<dbReference type="EMBL" id="JPIU01000049">
    <property type="protein sequence ID" value="KIO42760.1"/>
    <property type="molecule type" value="Genomic_DNA"/>
</dbReference>
<dbReference type="RefSeq" id="WP_041503088.1">
    <property type="nucleotide sequence ID" value="NZ_JPIT01000018.1"/>
</dbReference>
<dbReference type="AlphaFoldDB" id="A0A0C3R1U8"/>
<sequence length="306" mass="34484">MEEPILKLEHLSHRYSVQWAIRDIDFEITKNGIYGLLGSNGAGKSTTMNIMCGVLKQTEGDVYIKGVSIRENPVEAKRHIGFLPQVPPLHPDLTVWEYLEFCAEIRHIRDREVPKAIKEAMGRCGISHFAKRVIRNLSGGYQQRVGIAQAIIHNPEFVVLDEPTNGLDPNQIVEIRHLIKEIAEDRTVILSTHILPEVQATCDYIRMIEQGSMVFAGTVDEFDNYIKPSTILVSLGAMPPVEEIEALPGVVRVEELGGPRFRVQFSDAREAMDHIVEASFTRGWQLSELQQEKSSLDTIFAELSKK</sequence>
<evidence type="ECO:0000259" key="5">
    <source>
        <dbReference type="PROSITE" id="PS50893"/>
    </source>
</evidence>
<dbReference type="GO" id="GO:0016887">
    <property type="term" value="F:ATP hydrolysis activity"/>
    <property type="evidence" value="ECO:0007669"/>
    <property type="project" value="InterPro"/>
</dbReference>
<dbReference type="PANTHER" id="PTHR43335:SF4">
    <property type="entry name" value="ABC TRANSPORTER, ATP-BINDING PROTEIN"/>
    <property type="match status" value="1"/>
</dbReference>
<reference evidence="6 9" key="1">
    <citation type="submission" date="2014-07" db="EMBL/GenBank/DDBJ databases">
        <title>Porphyromonadaceae bacterium OUH 308042 = ATCC BAA-2681 = DSM 28342 draft genome.</title>
        <authorList>
            <person name="Sydenham T.V."/>
            <person name="Hasman H."/>
            <person name="Justensen U.S."/>
        </authorList>
    </citation>
    <scope>NUCLEOTIDE SEQUENCE [LARGE SCALE GENOMIC DNA]</scope>
    <source>
        <strain evidence="6 9">OUH 308042</strain>
    </source>
</reference>
<dbReference type="Gene3D" id="3.40.50.300">
    <property type="entry name" value="P-loop containing nucleotide triphosphate hydrolases"/>
    <property type="match status" value="1"/>
</dbReference>
<dbReference type="PROSITE" id="PS50893">
    <property type="entry name" value="ABC_TRANSPORTER_2"/>
    <property type="match status" value="1"/>
</dbReference>
<organism evidence="6 9">
    <name type="scientific">Sanguibacteroides justesenii</name>
    <dbReference type="NCBI Taxonomy" id="1547597"/>
    <lineage>
        <taxon>Bacteria</taxon>
        <taxon>Pseudomonadati</taxon>
        <taxon>Bacteroidota</taxon>
        <taxon>Bacteroidia</taxon>
        <taxon>Bacteroidales</taxon>
        <taxon>Porphyromonadaceae</taxon>
        <taxon>Sanguibacteroides</taxon>
    </lineage>
</organism>
<evidence type="ECO:0000256" key="3">
    <source>
        <dbReference type="ARBA" id="ARBA00022741"/>
    </source>
</evidence>
<dbReference type="InterPro" id="IPR027417">
    <property type="entry name" value="P-loop_NTPase"/>
</dbReference>
<dbReference type="SUPFAM" id="SSF52540">
    <property type="entry name" value="P-loop containing nucleoside triphosphate hydrolases"/>
    <property type="match status" value="1"/>
</dbReference>
<name>A0A0C3R1U8_9PORP</name>
<dbReference type="GO" id="GO:0005524">
    <property type="term" value="F:ATP binding"/>
    <property type="evidence" value="ECO:0007669"/>
    <property type="project" value="UniProtKB-KW"/>
</dbReference>
<dbReference type="Pfam" id="PF00005">
    <property type="entry name" value="ABC_tran"/>
    <property type="match status" value="1"/>
</dbReference>
<dbReference type="OrthoDB" id="9801987at2"/>
<dbReference type="EMBL" id="JPIT01000018">
    <property type="protein sequence ID" value="KIO45120.1"/>
    <property type="molecule type" value="Genomic_DNA"/>
</dbReference>
<keyword evidence="4 6" id="KW-0067">ATP-binding</keyword>